<accession>A0A165HH38</accession>
<dbReference type="InParanoid" id="A0A165HH38"/>
<dbReference type="EMBL" id="KV423942">
    <property type="protein sequence ID" value="KZT59295.1"/>
    <property type="molecule type" value="Genomic_DNA"/>
</dbReference>
<dbReference type="AlphaFoldDB" id="A0A165HH38"/>
<evidence type="ECO:0000313" key="3">
    <source>
        <dbReference type="Proteomes" id="UP000076842"/>
    </source>
</evidence>
<dbReference type="Proteomes" id="UP000076842">
    <property type="component" value="Unassembled WGS sequence"/>
</dbReference>
<keyword evidence="3" id="KW-1185">Reference proteome</keyword>
<sequence length="152" mass="16878">MGVPARSHRPRGWRRGPYPSRGDSSRSPIIDDRTTKPRDLYTIAITNSDTYSPSACSFLSGYYISQGQIGHLTSTGLCRLLTVPYHGWRHQGQQLQVEILAPPESSRARPFHHSTCSRSSSLGCPHYVADAHQPNAATSRRHCVTRYSIAST</sequence>
<gene>
    <name evidence="2" type="ORF">CALCODRAFT_200432</name>
</gene>
<evidence type="ECO:0000313" key="2">
    <source>
        <dbReference type="EMBL" id="KZT59295.1"/>
    </source>
</evidence>
<reference evidence="2 3" key="1">
    <citation type="journal article" date="2016" name="Mol. Biol. Evol.">
        <title>Comparative Genomics of Early-Diverging Mushroom-Forming Fungi Provides Insights into the Origins of Lignocellulose Decay Capabilities.</title>
        <authorList>
            <person name="Nagy L.G."/>
            <person name="Riley R."/>
            <person name="Tritt A."/>
            <person name="Adam C."/>
            <person name="Daum C."/>
            <person name="Floudas D."/>
            <person name="Sun H."/>
            <person name="Yadav J.S."/>
            <person name="Pangilinan J."/>
            <person name="Larsson K.H."/>
            <person name="Matsuura K."/>
            <person name="Barry K."/>
            <person name="Labutti K."/>
            <person name="Kuo R."/>
            <person name="Ohm R.A."/>
            <person name="Bhattacharya S.S."/>
            <person name="Shirouzu T."/>
            <person name="Yoshinaga Y."/>
            <person name="Martin F.M."/>
            <person name="Grigoriev I.V."/>
            <person name="Hibbett D.S."/>
        </authorList>
    </citation>
    <scope>NUCLEOTIDE SEQUENCE [LARGE SCALE GENOMIC DNA]</scope>
    <source>
        <strain evidence="2 3">HHB12733</strain>
    </source>
</reference>
<name>A0A165HH38_9BASI</name>
<feature type="region of interest" description="Disordered" evidence="1">
    <location>
        <begin position="1"/>
        <end position="33"/>
    </location>
</feature>
<feature type="compositionally biased region" description="Basic residues" evidence="1">
    <location>
        <begin position="1"/>
        <end position="14"/>
    </location>
</feature>
<proteinExistence type="predicted"/>
<protein>
    <submittedName>
        <fullName evidence="2">Uncharacterized protein</fullName>
    </submittedName>
</protein>
<evidence type="ECO:0000256" key="1">
    <source>
        <dbReference type="SAM" id="MobiDB-lite"/>
    </source>
</evidence>
<organism evidence="2 3">
    <name type="scientific">Calocera cornea HHB12733</name>
    <dbReference type="NCBI Taxonomy" id="1353952"/>
    <lineage>
        <taxon>Eukaryota</taxon>
        <taxon>Fungi</taxon>
        <taxon>Dikarya</taxon>
        <taxon>Basidiomycota</taxon>
        <taxon>Agaricomycotina</taxon>
        <taxon>Dacrymycetes</taxon>
        <taxon>Dacrymycetales</taxon>
        <taxon>Dacrymycetaceae</taxon>
        <taxon>Calocera</taxon>
    </lineage>
</organism>